<sequence length="104" mass="11432">MTIFVRPMREEAVVRLADPLRDFSQPSVEPCVAYVSDPLPMAGPDDPVLLSFETSADRSDNPLGVVEPVGDFYALAKGRPLPLPQTLRCSWNHLCDSSSSSSRR</sequence>
<dbReference type="Proteomes" id="UP000256621">
    <property type="component" value="Chromosome"/>
</dbReference>
<protein>
    <submittedName>
        <fullName evidence="2">Uncharacterized protein</fullName>
    </submittedName>
</protein>
<dbReference type="AlphaFoldDB" id="A0A2B7JSG4"/>
<evidence type="ECO:0000313" key="2">
    <source>
        <dbReference type="EMBL" id="PGF31432.1"/>
    </source>
</evidence>
<name>A0A2B7JSG4_CUTAC</name>
<evidence type="ECO:0000313" key="1">
    <source>
        <dbReference type="EMBL" id="AXM07162.1"/>
    </source>
</evidence>
<reference evidence="2 3" key="1">
    <citation type="submission" date="2017-02" db="EMBL/GenBank/DDBJ databases">
        <title>Prevalence of linear plasmids in Cutibacterium acnes isolates obtained from cancerous prostatic tissue.</title>
        <authorList>
            <person name="Davidsson S."/>
            <person name="Bruggemann H."/>
        </authorList>
    </citation>
    <scope>NUCLEOTIDE SEQUENCE [LARGE SCALE GENOMIC DNA]</scope>
    <source>
        <strain evidence="2 3">11-78</strain>
    </source>
</reference>
<reference evidence="1 4" key="2">
    <citation type="submission" date="2018-08" db="EMBL/GenBank/DDBJ databases">
        <title>Genome sequencing of Cutibacterium acnes KCOM 1315.</title>
        <authorList>
            <person name="Kook J.-K."/>
            <person name="Park S.-N."/>
            <person name="Lim Y.K."/>
        </authorList>
    </citation>
    <scope>NUCLEOTIDE SEQUENCE [LARGE SCALE GENOMIC DNA]</scope>
    <source>
        <strain evidence="1 4">KCOM 1315</strain>
    </source>
</reference>
<evidence type="ECO:0000313" key="3">
    <source>
        <dbReference type="Proteomes" id="UP000226191"/>
    </source>
</evidence>
<dbReference type="Proteomes" id="UP000226191">
    <property type="component" value="Unassembled WGS sequence"/>
</dbReference>
<proteinExistence type="predicted"/>
<dbReference type="GeneID" id="92858208"/>
<dbReference type="EMBL" id="CP031442">
    <property type="protein sequence ID" value="AXM07162.1"/>
    <property type="molecule type" value="Genomic_DNA"/>
</dbReference>
<evidence type="ECO:0000313" key="4">
    <source>
        <dbReference type="Proteomes" id="UP000256621"/>
    </source>
</evidence>
<gene>
    <name evidence="2" type="ORF">B1B09_12455</name>
    <name evidence="1" type="ORF">DXN06_08480</name>
</gene>
<organism evidence="2 3">
    <name type="scientific">Cutibacterium acnes</name>
    <name type="common">Propionibacterium acnes</name>
    <dbReference type="NCBI Taxonomy" id="1747"/>
    <lineage>
        <taxon>Bacteria</taxon>
        <taxon>Bacillati</taxon>
        <taxon>Actinomycetota</taxon>
        <taxon>Actinomycetes</taxon>
        <taxon>Propionibacteriales</taxon>
        <taxon>Propionibacteriaceae</taxon>
        <taxon>Cutibacterium</taxon>
    </lineage>
</organism>
<dbReference type="RefSeq" id="WP_002519566.1">
    <property type="nucleotide sequence ID" value="NZ_AP019664.1"/>
</dbReference>
<accession>A0A2B7JSG4</accession>
<dbReference type="EMBL" id="MVCE01000010">
    <property type="protein sequence ID" value="PGF31432.1"/>
    <property type="molecule type" value="Genomic_DNA"/>
</dbReference>